<dbReference type="Proteomes" id="UP001165041">
    <property type="component" value="Unassembled WGS sequence"/>
</dbReference>
<dbReference type="EMBL" id="BSSA01000001">
    <property type="protein sequence ID" value="GLW68158.1"/>
    <property type="molecule type" value="Genomic_DNA"/>
</dbReference>
<comment type="caution">
    <text evidence="2">The sequence shown here is derived from an EMBL/GenBank/DDBJ whole genome shotgun (WGS) entry which is preliminary data.</text>
</comment>
<sequence>MRKRREIVRLLWAMRNSTGPSRAVLAAAVVVAATWTLLPQPAFATDVGDWVALSGAFANPAGVGGQVELGADLVQGAAADLRLADGAALTLDLNGHRLDTVAVVLGAGSTLTLTDTTPAPATPGVLTAASPRLGGAGIAVGGATLVVQGRAVVSATARDNEAAGIGGDKNHRENGTVTITGDARVSAAGGQFSAGIGGGDRGGGGSVTISGNATVTPGPSTARASAAATTAPAAPPGSPTTPPSPPPATAGRASVAATGAATAARSPSTAPPPSPPPAPAAARASAAARPASPPR</sequence>
<feature type="compositionally biased region" description="Low complexity" evidence="1">
    <location>
        <begin position="216"/>
        <end position="232"/>
    </location>
</feature>
<gene>
    <name evidence="2" type="ORF">Kpho02_04570</name>
</gene>
<name>A0A9W6Q426_9ACTN</name>
<feature type="compositionally biased region" description="Pro residues" evidence="1">
    <location>
        <begin position="269"/>
        <end position="279"/>
    </location>
</feature>
<feature type="compositionally biased region" description="Low complexity" evidence="1">
    <location>
        <begin position="280"/>
        <end position="295"/>
    </location>
</feature>
<proteinExistence type="predicted"/>
<feature type="compositionally biased region" description="Gly residues" evidence="1">
    <location>
        <begin position="195"/>
        <end position="206"/>
    </location>
</feature>
<evidence type="ECO:0000256" key="1">
    <source>
        <dbReference type="SAM" id="MobiDB-lite"/>
    </source>
</evidence>
<organism evidence="2 3">
    <name type="scientific">Kitasatospora phosalacinea</name>
    <dbReference type="NCBI Taxonomy" id="2065"/>
    <lineage>
        <taxon>Bacteria</taxon>
        <taxon>Bacillati</taxon>
        <taxon>Actinomycetota</taxon>
        <taxon>Actinomycetes</taxon>
        <taxon>Kitasatosporales</taxon>
        <taxon>Streptomycetaceae</taxon>
        <taxon>Kitasatospora</taxon>
    </lineage>
</organism>
<evidence type="ECO:0000313" key="2">
    <source>
        <dbReference type="EMBL" id="GLW68158.1"/>
    </source>
</evidence>
<accession>A0A9W6Q426</accession>
<feature type="compositionally biased region" description="Pro residues" evidence="1">
    <location>
        <begin position="233"/>
        <end position="248"/>
    </location>
</feature>
<dbReference type="AlphaFoldDB" id="A0A9W6Q426"/>
<protein>
    <submittedName>
        <fullName evidence="2">Uncharacterized protein</fullName>
    </submittedName>
</protein>
<reference evidence="2" key="1">
    <citation type="submission" date="2023-02" db="EMBL/GenBank/DDBJ databases">
        <title>Kitasatospora phosalacinea NBRC 14627.</title>
        <authorList>
            <person name="Ichikawa N."/>
            <person name="Sato H."/>
            <person name="Tonouchi N."/>
        </authorList>
    </citation>
    <scope>NUCLEOTIDE SEQUENCE</scope>
    <source>
        <strain evidence="2">NBRC 14627</strain>
    </source>
</reference>
<evidence type="ECO:0000313" key="3">
    <source>
        <dbReference type="Proteomes" id="UP001165041"/>
    </source>
</evidence>
<feature type="region of interest" description="Disordered" evidence="1">
    <location>
        <begin position="194"/>
        <end position="295"/>
    </location>
</feature>
<feature type="compositionally biased region" description="Low complexity" evidence="1">
    <location>
        <begin position="249"/>
        <end position="268"/>
    </location>
</feature>